<evidence type="ECO:0000259" key="1">
    <source>
        <dbReference type="Pfam" id="PF00535"/>
    </source>
</evidence>
<dbReference type="Gene3D" id="3.90.550.10">
    <property type="entry name" value="Spore Coat Polysaccharide Biosynthesis Protein SpsA, Chain A"/>
    <property type="match status" value="1"/>
</dbReference>
<accession>A0A412J540</accession>
<feature type="domain" description="Glycosyltransferase 2-like" evidence="1">
    <location>
        <begin position="24"/>
        <end position="118"/>
    </location>
</feature>
<proteinExistence type="predicted"/>
<dbReference type="InterPro" id="IPR029044">
    <property type="entry name" value="Nucleotide-diphossugar_trans"/>
</dbReference>
<dbReference type="AlphaFoldDB" id="A0A412J540"/>
<name>A0A412J540_9FIRM</name>
<dbReference type="EMBL" id="QRVM01000013">
    <property type="protein sequence ID" value="RGS47399.1"/>
    <property type="molecule type" value="Genomic_DNA"/>
</dbReference>
<comment type="caution">
    <text evidence="2">The sequence shown here is derived from an EMBL/GenBank/DDBJ whole genome shotgun (WGS) entry which is preliminary data.</text>
</comment>
<evidence type="ECO:0000313" key="2">
    <source>
        <dbReference type="EMBL" id="RGS47399.1"/>
    </source>
</evidence>
<gene>
    <name evidence="2" type="ORF">DWX92_04315</name>
</gene>
<protein>
    <submittedName>
        <fullName evidence="2">Glycosyltransferase</fullName>
    </submittedName>
</protein>
<organism evidence="2 3">
    <name type="scientific">Holdemanella biformis</name>
    <dbReference type="NCBI Taxonomy" id="1735"/>
    <lineage>
        <taxon>Bacteria</taxon>
        <taxon>Bacillati</taxon>
        <taxon>Bacillota</taxon>
        <taxon>Erysipelotrichia</taxon>
        <taxon>Erysipelotrichales</taxon>
        <taxon>Erysipelotrichaceae</taxon>
        <taxon>Holdemanella</taxon>
    </lineage>
</organism>
<sequence>MLKIGSCTVLFNPDRDVISNVETYKDLVDVCVVVDNSENKNEVSKYFEEDSSYIYIDMHGNQGIAAALNAGIEYLHSKNMDMALTMDQDSLFPTSDYLAIYQLIEKYKDEYSLIGLDVNRVDPSKEIVLVPYWITSGNFVSISDFYLAGKMNESLFIDYVDFDLGYRFKKAHLKIGYLSGYCITHTIGNPIPVHVLNKTFYALNHSPIRYYYRYRNAYYLYHYVDKEFFKKSIVARCLVV</sequence>
<dbReference type="RefSeq" id="WP_118319760.1">
    <property type="nucleotide sequence ID" value="NZ_QRVM01000013.1"/>
</dbReference>
<dbReference type="SUPFAM" id="SSF53448">
    <property type="entry name" value="Nucleotide-diphospho-sugar transferases"/>
    <property type="match status" value="1"/>
</dbReference>
<dbReference type="Pfam" id="PF00535">
    <property type="entry name" value="Glycos_transf_2"/>
    <property type="match status" value="1"/>
</dbReference>
<dbReference type="GO" id="GO:0016740">
    <property type="term" value="F:transferase activity"/>
    <property type="evidence" value="ECO:0007669"/>
    <property type="project" value="UniProtKB-KW"/>
</dbReference>
<dbReference type="InterPro" id="IPR001173">
    <property type="entry name" value="Glyco_trans_2-like"/>
</dbReference>
<reference evidence="2 3" key="1">
    <citation type="submission" date="2018-08" db="EMBL/GenBank/DDBJ databases">
        <title>A genome reference for cultivated species of the human gut microbiota.</title>
        <authorList>
            <person name="Zou Y."/>
            <person name="Xue W."/>
            <person name="Luo G."/>
        </authorList>
    </citation>
    <scope>NUCLEOTIDE SEQUENCE [LARGE SCALE GENOMIC DNA]</scope>
    <source>
        <strain evidence="2 3">AF22-10AC</strain>
    </source>
</reference>
<evidence type="ECO:0000313" key="3">
    <source>
        <dbReference type="Proteomes" id="UP000285274"/>
    </source>
</evidence>
<dbReference type="Proteomes" id="UP000285274">
    <property type="component" value="Unassembled WGS sequence"/>
</dbReference>
<keyword evidence="2" id="KW-0808">Transferase</keyword>